<evidence type="ECO:0000313" key="4">
    <source>
        <dbReference type="Proteomes" id="UP001595696"/>
    </source>
</evidence>
<dbReference type="InterPro" id="IPR021331">
    <property type="entry name" value="Hva1_TUDOR"/>
</dbReference>
<evidence type="ECO:0000313" key="3">
    <source>
        <dbReference type="EMBL" id="MFC3965403.1"/>
    </source>
</evidence>
<organism evidence="3 4">
    <name type="scientific">Nocardia jiangsuensis</name>
    <dbReference type="NCBI Taxonomy" id="1691563"/>
    <lineage>
        <taxon>Bacteria</taxon>
        <taxon>Bacillati</taxon>
        <taxon>Actinomycetota</taxon>
        <taxon>Actinomycetes</taxon>
        <taxon>Mycobacteriales</taxon>
        <taxon>Nocardiaceae</taxon>
        <taxon>Nocardia</taxon>
    </lineage>
</organism>
<proteinExistence type="predicted"/>
<dbReference type="EMBL" id="JBHSAX010000019">
    <property type="protein sequence ID" value="MFC3965403.1"/>
    <property type="molecule type" value="Genomic_DNA"/>
</dbReference>
<reference evidence="4" key="1">
    <citation type="journal article" date="2019" name="Int. J. Syst. Evol. Microbiol.">
        <title>The Global Catalogue of Microorganisms (GCM) 10K type strain sequencing project: providing services to taxonomists for standard genome sequencing and annotation.</title>
        <authorList>
            <consortium name="The Broad Institute Genomics Platform"/>
            <consortium name="The Broad Institute Genome Sequencing Center for Infectious Disease"/>
            <person name="Wu L."/>
            <person name="Ma J."/>
        </authorList>
    </citation>
    <scope>NUCLEOTIDE SEQUENCE [LARGE SCALE GENOMIC DNA]</scope>
    <source>
        <strain evidence="4">CGMCC 4.7330</strain>
    </source>
</reference>
<dbReference type="RefSeq" id="WP_378615148.1">
    <property type="nucleotide sequence ID" value="NZ_JBHSAX010000019.1"/>
</dbReference>
<name>A0ABV8DZU0_9NOCA</name>
<feature type="domain" description="Hypervirulence associated protein TUDOR" evidence="2">
    <location>
        <begin position="10"/>
        <end position="68"/>
    </location>
</feature>
<protein>
    <submittedName>
        <fullName evidence="3">DUF2945 domain-containing protein</fullName>
    </submittedName>
</protein>
<evidence type="ECO:0000259" key="2">
    <source>
        <dbReference type="Pfam" id="PF11160"/>
    </source>
</evidence>
<evidence type="ECO:0000256" key="1">
    <source>
        <dbReference type="SAM" id="MobiDB-lite"/>
    </source>
</evidence>
<feature type="compositionally biased region" description="Basic and acidic residues" evidence="1">
    <location>
        <begin position="42"/>
        <end position="63"/>
    </location>
</feature>
<sequence>MSDDDTFRKGDKVEWKSHGSTAEGRVEEKITADTEAAGRTVRASEEDPQYRVRSEKSGRDAVHKPSALKPASDD</sequence>
<dbReference type="Gene3D" id="2.30.30.1060">
    <property type="match status" value="1"/>
</dbReference>
<dbReference type="Pfam" id="PF11160">
    <property type="entry name" value="Hva1_TUDOR"/>
    <property type="match status" value="1"/>
</dbReference>
<feature type="region of interest" description="Disordered" evidence="1">
    <location>
        <begin position="1"/>
        <end position="74"/>
    </location>
</feature>
<comment type="caution">
    <text evidence="3">The sequence shown here is derived from an EMBL/GenBank/DDBJ whole genome shotgun (WGS) entry which is preliminary data.</text>
</comment>
<dbReference type="Proteomes" id="UP001595696">
    <property type="component" value="Unassembled WGS sequence"/>
</dbReference>
<keyword evidence="4" id="KW-1185">Reference proteome</keyword>
<gene>
    <name evidence="3" type="ORF">ACFO0B_25720</name>
</gene>
<feature type="compositionally biased region" description="Basic and acidic residues" evidence="1">
    <location>
        <begin position="1"/>
        <end position="17"/>
    </location>
</feature>
<accession>A0ABV8DZU0</accession>